<name>A0ABV8LGC6_9ACTN</name>
<protein>
    <submittedName>
        <fullName evidence="1">Uncharacterized protein</fullName>
    </submittedName>
</protein>
<organism evidence="1 2">
    <name type="scientific">Hamadaea flava</name>
    <dbReference type="NCBI Taxonomy" id="1742688"/>
    <lineage>
        <taxon>Bacteria</taxon>
        <taxon>Bacillati</taxon>
        <taxon>Actinomycetota</taxon>
        <taxon>Actinomycetes</taxon>
        <taxon>Micromonosporales</taxon>
        <taxon>Micromonosporaceae</taxon>
        <taxon>Hamadaea</taxon>
    </lineage>
</organism>
<reference evidence="2" key="1">
    <citation type="journal article" date="2019" name="Int. J. Syst. Evol. Microbiol.">
        <title>The Global Catalogue of Microorganisms (GCM) 10K type strain sequencing project: providing services to taxonomists for standard genome sequencing and annotation.</title>
        <authorList>
            <consortium name="The Broad Institute Genomics Platform"/>
            <consortium name="The Broad Institute Genome Sequencing Center for Infectious Disease"/>
            <person name="Wu L."/>
            <person name="Ma J."/>
        </authorList>
    </citation>
    <scope>NUCLEOTIDE SEQUENCE [LARGE SCALE GENOMIC DNA]</scope>
    <source>
        <strain evidence="2">CGMCC 4.7289</strain>
    </source>
</reference>
<keyword evidence="2" id="KW-1185">Reference proteome</keyword>
<dbReference type="RefSeq" id="WP_253755613.1">
    <property type="nucleotide sequence ID" value="NZ_JAMZDZ010000001.1"/>
</dbReference>
<gene>
    <name evidence="1" type="ORF">ACFOZ4_05100</name>
</gene>
<dbReference type="EMBL" id="JBHSAY010000004">
    <property type="protein sequence ID" value="MFC4129977.1"/>
    <property type="molecule type" value="Genomic_DNA"/>
</dbReference>
<sequence>MAHSEPQALLVNRIVRGQASHREVDQAAQNFQDWLRDEWAGDQTLSLAYCVNELADAYEDLTGRSWQTVSMPDASAHIWMFSFLCPRRADLSGQALEYLGALLAPTDRFAAVARQIRVLRGESG</sequence>
<accession>A0ABV8LGC6</accession>
<evidence type="ECO:0000313" key="2">
    <source>
        <dbReference type="Proteomes" id="UP001595816"/>
    </source>
</evidence>
<dbReference type="Proteomes" id="UP001595816">
    <property type="component" value="Unassembled WGS sequence"/>
</dbReference>
<comment type="caution">
    <text evidence="1">The sequence shown here is derived from an EMBL/GenBank/DDBJ whole genome shotgun (WGS) entry which is preliminary data.</text>
</comment>
<evidence type="ECO:0000313" key="1">
    <source>
        <dbReference type="EMBL" id="MFC4129977.1"/>
    </source>
</evidence>
<proteinExistence type="predicted"/>